<organism evidence="2 3">
    <name type="scientific">Saezia sanguinis</name>
    <dbReference type="NCBI Taxonomy" id="1965230"/>
    <lineage>
        <taxon>Bacteria</taxon>
        <taxon>Pseudomonadati</taxon>
        <taxon>Pseudomonadota</taxon>
        <taxon>Betaproteobacteria</taxon>
        <taxon>Burkholderiales</taxon>
        <taxon>Saeziaceae</taxon>
        <taxon>Saezia</taxon>
    </lineage>
</organism>
<gene>
    <name evidence="2" type="ORF">CUZ56_02449</name>
</gene>
<dbReference type="EMBL" id="PQSP01000008">
    <property type="protein sequence ID" value="RUS65849.1"/>
    <property type="molecule type" value="Genomic_DNA"/>
</dbReference>
<keyword evidence="3" id="KW-1185">Reference proteome</keyword>
<dbReference type="RefSeq" id="WP_126980627.1">
    <property type="nucleotide sequence ID" value="NZ_PQSP01000008.1"/>
</dbReference>
<reference evidence="2 3" key="1">
    <citation type="submission" date="2018-01" db="EMBL/GenBank/DDBJ databases">
        <title>Saezia sanguinis gen. nov., sp. nov., in the order Burkholderiales isolated from human blood.</title>
        <authorList>
            <person name="Medina-Pascual M.J."/>
            <person name="Valdezate S."/>
            <person name="Monzon S."/>
            <person name="Cuesta I."/>
            <person name="Carrasco G."/>
            <person name="Villalon P."/>
            <person name="Saez-Nieto J.A."/>
        </authorList>
    </citation>
    <scope>NUCLEOTIDE SEQUENCE [LARGE SCALE GENOMIC DNA]</scope>
    <source>
        <strain evidence="2 3">CNM695-12</strain>
    </source>
</reference>
<evidence type="ECO:0000256" key="1">
    <source>
        <dbReference type="SAM" id="SignalP"/>
    </source>
</evidence>
<feature type="signal peptide" evidence="1">
    <location>
        <begin position="1"/>
        <end position="22"/>
    </location>
</feature>
<feature type="chain" id="PRO_5019382775" description="Lipoprotein" evidence="1">
    <location>
        <begin position="23"/>
        <end position="86"/>
    </location>
</feature>
<comment type="caution">
    <text evidence="2">The sequence shown here is derived from an EMBL/GenBank/DDBJ whole genome shotgun (WGS) entry which is preliminary data.</text>
</comment>
<accession>A0A433SAX9</accession>
<name>A0A433SAX9_9BURK</name>
<keyword evidence="1" id="KW-0732">Signal</keyword>
<evidence type="ECO:0008006" key="4">
    <source>
        <dbReference type="Google" id="ProtNLM"/>
    </source>
</evidence>
<dbReference type="AlphaFoldDB" id="A0A433SAX9"/>
<dbReference type="Proteomes" id="UP000286947">
    <property type="component" value="Unassembled WGS sequence"/>
</dbReference>
<sequence length="86" mass="9154" precursor="true">MKKSIFACLFLGAALVGCTTLSGEYIITAHDQNGNPVSSSISSRAQGKGIYTVRDAICSAYPNAIVVIKNAHTGEELEDESPYQCK</sequence>
<dbReference type="OrthoDB" id="8612762at2"/>
<dbReference type="PROSITE" id="PS51257">
    <property type="entry name" value="PROKAR_LIPOPROTEIN"/>
    <property type="match status" value="1"/>
</dbReference>
<proteinExistence type="predicted"/>
<protein>
    <recommendedName>
        <fullName evidence="4">Lipoprotein</fullName>
    </recommendedName>
</protein>
<evidence type="ECO:0000313" key="3">
    <source>
        <dbReference type="Proteomes" id="UP000286947"/>
    </source>
</evidence>
<evidence type="ECO:0000313" key="2">
    <source>
        <dbReference type="EMBL" id="RUS65849.1"/>
    </source>
</evidence>